<dbReference type="AlphaFoldDB" id="A0A9D2MI87"/>
<reference evidence="1" key="2">
    <citation type="submission" date="2021-04" db="EMBL/GenBank/DDBJ databases">
        <authorList>
            <person name="Gilroy R."/>
        </authorList>
    </citation>
    <scope>NUCLEOTIDE SEQUENCE</scope>
    <source>
        <strain evidence="1">CHK188-16595</strain>
    </source>
</reference>
<reference evidence="1" key="1">
    <citation type="journal article" date="2021" name="PeerJ">
        <title>Extensive microbial diversity within the chicken gut microbiome revealed by metagenomics and culture.</title>
        <authorList>
            <person name="Gilroy R."/>
            <person name="Ravi A."/>
            <person name="Getino M."/>
            <person name="Pursley I."/>
            <person name="Horton D.L."/>
            <person name="Alikhan N.F."/>
            <person name="Baker D."/>
            <person name="Gharbi K."/>
            <person name="Hall N."/>
            <person name="Watson M."/>
            <person name="Adriaenssens E.M."/>
            <person name="Foster-Nyarko E."/>
            <person name="Jarju S."/>
            <person name="Secka A."/>
            <person name="Antonio M."/>
            <person name="Oren A."/>
            <person name="Chaudhuri R.R."/>
            <person name="La Ragione R."/>
            <person name="Hildebrand F."/>
            <person name="Pallen M.J."/>
        </authorList>
    </citation>
    <scope>NUCLEOTIDE SEQUENCE</scope>
    <source>
        <strain evidence="1">CHK188-16595</strain>
    </source>
</reference>
<comment type="caution">
    <text evidence="1">The sequence shown here is derived from an EMBL/GenBank/DDBJ whole genome shotgun (WGS) entry which is preliminary data.</text>
</comment>
<evidence type="ECO:0000313" key="1">
    <source>
        <dbReference type="EMBL" id="HJB74514.1"/>
    </source>
</evidence>
<gene>
    <name evidence="1" type="ORF">IAA37_02435</name>
</gene>
<proteinExistence type="predicted"/>
<evidence type="ECO:0000313" key="2">
    <source>
        <dbReference type="Proteomes" id="UP000823877"/>
    </source>
</evidence>
<dbReference type="Proteomes" id="UP000823877">
    <property type="component" value="Unassembled WGS sequence"/>
</dbReference>
<organism evidence="1 2">
    <name type="scientific">Candidatus Eubacterium faecale</name>
    <dbReference type="NCBI Taxonomy" id="2838568"/>
    <lineage>
        <taxon>Bacteria</taxon>
        <taxon>Bacillati</taxon>
        <taxon>Bacillota</taxon>
        <taxon>Clostridia</taxon>
        <taxon>Eubacteriales</taxon>
        <taxon>Eubacteriaceae</taxon>
        <taxon>Eubacterium</taxon>
    </lineage>
</organism>
<sequence>MNRALKIKNSLQKAGKQVFLKDGEWISTPFFAVIAQKWRSNRSNFELERTPAGRVSKDYFTFIGPYNHNIMRLSENARVLFGEEEFIFKKKEEVSAGGEILFYWGVLRKVWGAQ</sequence>
<accession>A0A9D2MI87</accession>
<protein>
    <submittedName>
        <fullName evidence="1">Uncharacterized protein</fullName>
    </submittedName>
</protein>
<name>A0A9D2MI87_9FIRM</name>
<dbReference type="EMBL" id="DWXN01000005">
    <property type="protein sequence ID" value="HJB74514.1"/>
    <property type="molecule type" value="Genomic_DNA"/>
</dbReference>